<dbReference type="EMBL" id="SNWR01000002">
    <property type="protein sequence ID" value="TDO31801.1"/>
    <property type="molecule type" value="Genomic_DNA"/>
</dbReference>
<reference evidence="1 2" key="1">
    <citation type="submission" date="2019-03" db="EMBL/GenBank/DDBJ databases">
        <title>Sequencing the genomes of 1000 actinobacteria strains.</title>
        <authorList>
            <person name="Klenk H.-P."/>
        </authorList>
    </citation>
    <scope>NUCLEOTIDE SEQUENCE [LARGE SCALE GENOMIC DNA]</scope>
    <source>
        <strain evidence="1 2">DSM 43805</strain>
    </source>
</reference>
<sequence>MPLDKSPDETAAVFLDSMTRDDPPAHVNLRSGRGGNGLETLLAALVRRLPQHSLERDEIVERRRTVPEREGWIRTLVDIIPARDADEDNATPACGASAEFRGAPGPVAGAYREMDVCGVRVRPRGLA</sequence>
<name>A0A4R6JA59_9ACTN</name>
<proteinExistence type="predicted"/>
<comment type="caution">
    <text evidence="1">The sequence shown here is derived from an EMBL/GenBank/DDBJ whole genome shotgun (WGS) entry which is preliminary data.</text>
</comment>
<dbReference type="RefSeq" id="WP_203720809.1">
    <property type="nucleotide sequence ID" value="NZ_BOMD01000074.1"/>
</dbReference>
<evidence type="ECO:0000313" key="2">
    <source>
        <dbReference type="Proteomes" id="UP000294901"/>
    </source>
</evidence>
<dbReference type="Proteomes" id="UP000294901">
    <property type="component" value="Unassembled WGS sequence"/>
</dbReference>
<accession>A0A4R6JA59</accession>
<protein>
    <submittedName>
        <fullName evidence="1">Uncharacterized protein</fullName>
    </submittedName>
</protein>
<dbReference type="AlphaFoldDB" id="A0A4R6JA59"/>
<evidence type="ECO:0000313" key="1">
    <source>
        <dbReference type="EMBL" id="TDO31801.1"/>
    </source>
</evidence>
<organism evidence="1 2">
    <name type="scientific">Paractinoplanes brasiliensis</name>
    <dbReference type="NCBI Taxonomy" id="52695"/>
    <lineage>
        <taxon>Bacteria</taxon>
        <taxon>Bacillati</taxon>
        <taxon>Actinomycetota</taxon>
        <taxon>Actinomycetes</taxon>
        <taxon>Micromonosporales</taxon>
        <taxon>Micromonosporaceae</taxon>
        <taxon>Paractinoplanes</taxon>
    </lineage>
</organism>
<keyword evidence="2" id="KW-1185">Reference proteome</keyword>
<gene>
    <name evidence="1" type="ORF">C8E87_7234</name>
</gene>